<name>A0A9D4HTZ1_DREPO</name>
<dbReference type="EMBL" id="JAIWYP010000011">
    <property type="protein sequence ID" value="KAH3735040.1"/>
    <property type="molecule type" value="Genomic_DNA"/>
</dbReference>
<protein>
    <submittedName>
        <fullName evidence="1">Uncharacterized protein</fullName>
    </submittedName>
</protein>
<evidence type="ECO:0000313" key="2">
    <source>
        <dbReference type="Proteomes" id="UP000828390"/>
    </source>
</evidence>
<reference evidence="1" key="2">
    <citation type="submission" date="2020-11" db="EMBL/GenBank/DDBJ databases">
        <authorList>
            <person name="McCartney M.A."/>
            <person name="Auch B."/>
            <person name="Kono T."/>
            <person name="Mallez S."/>
            <person name="Becker A."/>
            <person name="Gohl D.M."/>
            <person name="Silverstein K.A.T."/>
            <person name="Koren S."/>
            <person name="Bechman K.B."/>
            <person name="Herman A."/>
            <person name="Abrahante J.E."/>
            <person name="Garbe J."/>
        </authorList>
    </citation>
    <scope>NUCLEOTIDE SEQUENCE</scope>
    <source>
        <strain evidence="1">Duluth1</strain>
        <tissue evidence="1">Whole animal</tissue>
    </source>
</reference>
<dbReference type="Proteomes" id="UP000828390">
    <property type="component" value="Unassembled WGS sequence"/>
</dbReference>
<sequence length="51" mass="6020">MESFKNDMKRLWVVHDERVEKVEERVSHVKNKVEGSDIHVMAIAVMVQLLE</sequence>
<reference evidence="1" key="1">
    <citation type="journal article" date="2019" name="bioRxiv">
        <title>The Genome of the Zebra Mussel, Dreissena polymorpha: A Resource for Invasive Species Research.</title>
        <authorList>
            <person name="McCartney M.A."/>
            <person name="Auch B."/>
            <person name="Kono T."/>
            <person name="Mallez S."/>
            <person name="Zhang Y."/>
            <person name="Obille A."/>
            <person name="Becker A."/>
            <person name="Abrahante J.E."/>
            <person name="Garbe J."/>
            <person name="Badalamenti J.P."/>
            <person name="Herman A."/>
            <person name="Mangelson H."/>
            <person name="Liachko I."/>
            <person name="Sullivan S."/>
            <person name="Sone E.D."/>
            <person name="Koren S."/>
            <person name="Silverstein K.A.T."/>
            <person name="Beckman K.B."/>
            <person name="Gohl D.M."/>
        </authorList>
    </citation>
    <scope>NUCLEOTIDE SEQUENCE</scope>
    <source>
        <strain evidence="1">Duluth1</strain>
        <tissue evidence="1">Whole animal</tissue>
    </source>
</reference>
<gene>
    <name evidence="1" type="ORF">DPMN_041500</name>
</gene>
<accession>A0A9D4HTZ1</accession>
<organism evidence="1 2">
    <name type="scientific">Dreissena polymorpha</name>
    <name type="common">Zebra mussel</name>
    <name type="synonym">Mytilus polymorpha</name>
    <dbReference type="NCBI Taxonomy" id="45954"/>
    <lineage>
        <taxon>Eukaryota</taxon>
        <taxon>Metazoa</taxon>
        <taxon>Spiralia</taxon>
        <taxon>Lophotrochozoa</taxon>
        <taxon>Mollusca</taxon>
        <taxon>Bivalvia</taxon>
        <taxon>Autobranchia</taxon>
        <taxon>Heteroconchia</taxon>
        <taxon>Euheterodonta</taxon>
        <taxon>Imparidentia</taxon>
        <taxon>Neoheterodontei</taxon>
        <taxon>Myida</taxon>
        <taxon>Dreissenoidea</taxon>
        <taxon>Dreissenidae</taxon>
        <taxon>Dreissena</taxon>
    </lineage>
</organism>
<comment type="caution">
    <text evidence="1">The sequence shown here is derived from an EMBL/GenBank/DDBJ whole genome shotgun (WGS) entry which is preliminary data.</text>
</comment>
<proteinExistence type="predicted"/>
<dbReference type="AlphaFoldDB" id="A0A9D4HTZ1"/>
<keyword evidence="2" id="KW-1185">Reference proteome</keyword>
<evidence type="ECO:0000313" key="1">
    <source>
        <dbReference type="EMBL" id="KAH3735040.1"/>
    </source>
</evidence>